<evidence type="ECO:0000256" key="1">
    <source>
        <dbReference type="ARBA" id="ARBA00023284"/>
    </source>
</evidence>
<gene>
    <name evidence="3" type="ORF">AACH10_06825</name>
</gene>
<reference evidence="3 4" key="1">
    <citation type="submission" date="2024-04" db="EMBL/GenBank/DDBJ databases">
        <title>Novel species of the genus Ideonella isolated from streams.</title>
        <authorList>
            <person name="Lu H."/>
        </authorList>
    </citation>
    <scope>NUCLEOTIDE SEQUENCE [LARGE SCALE GENOMIC DNA]</scope>
    <source>
        <strain evidence="3 4">DXS22W</strain>
    </source>
</reference>
<protein>
    <submittedName>
        <fullName evidence="3">TlpA disulfide reductase family protein</fullName>
    </submittedName>
</protein>
<proteinExistence type="predicted"/>
<dbReference type="PANTHER" id="PTHR42852:SF13">
    <property type="entry name" value="PROTEIN DIPZ"/>
    <property type="match status" value="1"/>
</dbReference>
<dbReference type="RefSeq" id="WP_341409614.1">
    <property type="nucleotide sequence ID" value="NZ_JBBUTH010000003.1"/>
</dbReference>
<dbReference type="InterPro" id="IPR017937">
    <property type="entry name" value="Thioredoxin_CS"/>
</dbReference>
<dbReference type="PROSITE" id="PS51352">
    <property type="entry name" value="THIOREDOXIN_2"/>
    <property type="match status" value="1"/>
</dbReference>
<dbReference type="Proteomes" id="UP001365405">
    <property type="component" value="Unassembled WGS sequence"/>
</dbReference>
<dbReference type="SUPFAM" id="SSF52833">
    <property type="entry name" value="Thioredoxin-like"/>
    <property type="match status" value="1"/>
</dbReference>
<dbReference type="CDD" id="cd02966">
    <property type="entry name" value="TlpA_like_family"/>
    <property type="match status" value="1"/>
</dbReference>
<accession>A0ABU9CDI4</accession>
<feature type="domain" description="Thioredoxin" evidence="2">
    <location>
        <begin position="47"/>
        <end position="187"/>
    </location>
</feature>
<name>A0ABU9CDI4_9BURK</name>
<comment type="caution">
    <text evidence="3">The sequence shown here is derived from an EMBL/GenBank/DDBJ whole genome shotgun (WGS) entry which is preliminary data.</text>
</comment>
<evidence type="ECO:0000313" key="4">
    <source>
        <dbReference type="Proteomes" id="UP001365405"/>
    </source>
</evidence>
<evidence type="ECO:0000259" key="2">
    <source>
        <dbReference type="PROSITE" id="PS51352"/>
    </source>
</evidence>
<dbReference type="InterPro" id="IPR036249">
    <property type="entry name" value="Thioredoxin-like_sf"/>
</dbReference>
<dbReference type="Gene3D" id="3.40.30.10">
    <property type="entry name" value="Glutaredoxin"/>
    <property type="match status" value="1"/>
</dbReference>
<dbReference type="PROSITE" id="PS00194">
    <property type="entry name" value="THIOREDOXIN_1"/>
    <property type="match status" value="1"/>
</dbReference>
<dbReference type="PANTHER" id="PTHR42852">
    <property type="entry name" value="THIOL:DISULFIDE INTERCHANGE PROTEIN DSBE"/>
    <property type="match status" value="1"/>
</dbReference>
<sequence>MTPAQQPSPQHSPLRRHLLAAGLGSALVGVRRHAQAADAPGHEWRPWPKQKPTPALDLPLLDGGRWRLAEQRGHPLVLNFWASWCGPCRAEMPALELMALRHAADGLRVLCINHRESPLAIRRFTEAIDLSLPVALDADGAASAAWTPKLFPTTVLVSRSGRPLGQVLGELDWAGAAARALLAQLLAAA</sequence>
<dbReference type="EMBL" id="JBBUTH010000003">
    <property type="protein sequence ID" value="MEK8049945.1"/>
    <property type="molecule type" value="Genomic_DNA"/>
</dbReference>
<keyword evidence="4" id="KW-1185">Reference proteome</keyword>
<keyword evidence="1" id="KW-0676">Redox-active center</keyword>
<organism evidence="3 4">
    <name type="scientific">Pseudaquabacterium inlustre</name>
    <dbReference type="NCBI Taxonomy" id="2984192"/>
    <lineage>
        <taxon>Bacteria</taxon>
        <taxon>Pseudomonadati</taxon>
        <taxon>Pseudomonadota</taxon>
        <taxon>Betaproteobacteria</taxon>
        <taxon>Burkholderiales</taxon>
        <taxon>Sphaerotilaceae</taxon>
        <taxon>Pseudaquabacterium</taxon>
    </lineage>
</organism>
<dbReference type="Pfam" id="PF00578">
    <property type="entry name" value="AhpC-TSA"/>
    <property type="match status" value="1"/>
</dbReference>
<dbReference type="InterPro" id="IPR013766">
    <property type="entry name" value="Thioredoxin_domain"/>
</dbReference>
<dbReference type="InterPro" id="IPR000866">
    <property type="entry name" value="AhpC/TSA"/>
</dbReference>
<dbReference type="InterPro" id="IPR050553">
    <property type="entry name" value="Thioredoxin_ResA/DsbE_sf"/>
</dbReference>
<evidence type="ECO:0000313" key="3">
    <source>
        <dbReference type="EMBL" id="MEK8049945.1"/>
    </source>
</evidence>